<evidence type="ECO:0000256" key="1">
    <source>
        <dbReference type="ARBA" id="ARBA00022448"/>
    </source>
</evidence>
<evidence type="ECO:0000259" key="3">
    <source>
        <dbReference type="Pfam" id="PF08030"/>
    </source>
</evidence>
<sequence length="202" mass="22751">MSILSEQENRTKTMPVMVEGFYKSFRQFSNYDNVMLVAGGTGITTAFSQVTSLLFQDRSRTIKLIWAVRSPAPLNWFSKEILYLRSWPKSIELQIYISQALFENDCGAKPCSPLDIEAGVQGVVGSQALDYGCGSNYQLAFITGGRPELQKEIANFIKHASGSIAICSCGPPTFIDRARYTFVHNMYKSDYHIDYFEEPYSC</sequence>
<dbReference type="Pfam" id="PF08030">
    <property type="entry name" value="NAD_binding_6"/>
    <property type="match status" value="1"/>
</dbReference>
<dbReference type="SUPFAM" id="SSF52343">
    <property type="entry name" value="Ferredoxin reductase-like, C-terminal NADP-linked domain"/>
    <property type="match status" value="1"/>
</dbReference>
<keyword evidence="5" id="KW-1185">Reference proteome</keyword>
<dbReference type="GO" id="GO:0006826">
    <property type="term" value="P:iron ion transport"/>
    <property type="evidence" value="ECO:0007669"/>
    <property type="project" value="TreeGrafter"/>
</dbReference>
<dbReference type="EMBL" id="CP014503">
    <property type="protein sequence ID" value="ANB14472.1"/>
    <property type="molecule type" value="Genomic_DNA"/>
</dbReference>
<reference evidence="4 5" key="1">
    <citation type="submission" date="2016-02" db="EMBL/GenBank/DDBJ databases">
        <title>Complete genome sequence and transcriptome regulation of the pentose utilising yeast Sugiyamaella lignohabitans.</title>
        <authorList>
            <person name="Bellasio M."/>
            <person name="Peymann A."/>
            <person name="Valli M."/>
            <person name="Sipitzky M."/>
            <person name="Graf A."/>
            <person name="Sauer M."/>
            <person name="Marx H."/>
            <person name="Mattanovich D."/>
        </authorList>
    </citation>
    <scope>NUCLEOTIDE SEQUENCE [LARGE SCALE GENOMIC DNA]</scope>
    <source>
        <strain evidence="4 5">CBS 10342</strain>
    </source>
</reference>
<dbReference type="InterPro" id="IPR051410">
    <property type="entry name" value="Ferric/Cupric_Reductase"/>
</dbReference>
<name>A0A167EUG0_9ASCO</name>
<dbReference type="AlphaFoldDB" id="A0A167EUG0"/>
<dbReference type="KEGG" id="slb:AWJ20_2064"/>
<dbReference type="GeneID" id="30033934"/>
<dbReference type="GO" id="GO:0000293">
    <property type="term" value="F:ferric-chelate reductase activity"/>
    <property type="evidence" value="ECO:0007669"/>
    <property type="project" value="TreeGrafter"/>
</dbReference>
<dbReference type="Gene3D" id="3.40.50.80">
    <property type="entry name" value="Nucleotide-binding domain of ferredoxin-NADP reductase (FNR) module"/>
    <property type="match status" value="1"/>
</dbReference>
<dbReference type="InterPro" id="IPR013121">
    <property type="entry name" value="Fe_red_NAD-bd_6"/>
</dbReference>
<keyword evidence="2" id="KW-0560">Oxidoreductase</keyword>
<dbReference type="GO" id="GO:0015677">
    <property type="term" value="P:copper ion import"/>
    <property type="evidence" value="ECO:0007669"/>
    <property type="project" value="TreeGrafter"/>
</dbReference>
<proteinExistence type="predicted"/>
<dbReference type="GO" id="GO:0005886">
    <property type="term" value="C:plasma membrane"/>
    <property type="evidence" value="ECO:0007669"/>
    <property type="project" value="TreeGrafter"/>
</dbReference>
<dbReference type="RefSeq" id="XP_018736949.1">
    <property type="nucleotide sequence ID" value="XM_018878991.1"/>
</dbReference>
<dbReference type="Proteomes" id="UP000189580">
    <property type="component" value="Chromosome b"/>
</dbReference>
<feature type="domain" description="Ferric reductase NAD binding" evidence="3">
    <location>
        <begin position="31"/>
        <end position="179"/>
    </location>
</feature>
<dbReference type="OrthoDB" id="167398at2759"/>
<accession>A0A167EUG0</accession>
<gene>
    <name evidence="4" type="primary">FRE2</name>
    <name evidence="4" type="ORF">AWJ20_2064</name>
</gene>
<dbReference type="InterPro" id="IPR039261">
    <property type="entry name" value="FNR_nucleotide-bd"/>
</dbReference>
<dbReference type="PANTHER" id="PTHR32361:SF9">
    <property type="entry name" value="FERRIC REDUCTASE TRANSMEMBRANE COMPONENT 3-RELATED"/>
    <property type="match status" value="1"/>
</dbReference>
<evidence type="ECO:0000313" key="4">
    <source>
        <dbReference type="EMBL" id="ANB14472.1"/>
    </source>
</evidence>
<dbReference type="PANTHER" id="PTHR32361">
    <property type="entry name" value="FERRIC/CUPRIC REDUCTASE TRANSMEMBRANE COMPONENT"/>
    <property type="match status" value="1"/>
</dbReference>
<keyword evidence="1" id="KW-0813">Transport</keyword>
<evidence type="ECO:0000256" key="2">
    <source>
        <dbReference type="ARBA" id="ARBA00023002"/>
    </source>
</evidence>
<dbReference type="GO" id="GO:0006879">
    <property type="term" value="P:intracellular iron ion homeostasis"/>
    <property type="evidence" value="ECO:0007669"/>
    <property type="project" value="TreeGrafter"/>
</dbReference>
<protein>
    <submittedName>
        <fullName evidence="4">Fre2p</fullName>
    </submittedName>
</protein>
<dbReference type="CDD" id="cd06186">
    <property type="entry name" value="NOX_Duox_like_FAD_NADP"/>
    <property type="match status" value="1"/>
</dbReference>
<evidence type="ECO:0000313" key="5">
    <source>
        <dbReference type="Proteomes" id="UP000189580"/>
    </source>
</evidence>
<organism evidence="4 5">
    <name type="scientific">Sugiyamaella lignohabitans</name>
    <dbReference type="NCBI Taxonomy" id="796027"/>
    <lineage>
        <taxon>Eukaryota</taxon>
        <taxon>Fungi</taxon>
        <taxon>Dikarya</taxon>
        <taxon>Ascomycota</taxon>
        <taxon>Saccharomycotina</taxon>
        <taxon>Dipodascomycetes</taxon>
        <taxon>Dipodascales</taxon>
        <taxon>Trichomonascaceae</taxon>
        <taxon>Sugiyamaella</taxon>
    </lineage>
</organism>